<dbReference type="Proteomes" id="UP000287168">
    <property type="component" value="Unassembled WGS sequence"/>
</dbReference>
<evidence type="ECO:0000313" key="2">
    <source>
        <dbReference type="Proteomes" id="UP000287168"/>
    </source>
</evidence>
<name>A0A3S3U6X3_9RHOB</name>
<dbReference type="AlphaFoldDB" id="A0A3S3U6X3"/>
<dbReference type="RefSeq" id="WP_128490443.1">
    <property type="nucleotide sequence ID" value="NZ_JBHLXB010000147.1"/>
</dbReference>
<accession>A0A3S3U6X3</accession>
<gene>
    <name evidence="1" type="ORF">EP867_15785</name>
</gene>
<proteinExistence type="predicted"/>
<comment type="caution">
    <text evidence="1">The sequence shown here is derived from an EMBL/GenBank/DDBJ whole genome shotgun (WGS) entry which is preliminary data.</text>
</comment>
<organism evidence="1 2">
    <name type="scientific">Falsigemmobacter intermedius</name>
    <dbReference type="NCBI Taxonomy" id="1553448"/>
    <lineage>
        <taxon>Bacteria</taxon>
        <taxon>Pseudomonadati</taxon>
        <taxon>Pseudomonadota</taxon>
        <taxon>Alphaproteobacteria</taxon>
        <taxon>Rhodobacterales</taxon>
        <taxon>Paracoccaceae</taxon>
        <taxon>Falsigemmobacter</taxon>
    </lineage>
</organism>
<keyword evidence="2" id="KW-1185">Reference proteome</keyword>
<dbReference type="EMBL" id="SBLC01000033">
    <property type="protein sequence ID" value="RWY38524.1"/>
    <property type="molecule type" value="Genomic_DNA"/>
</dbReference>
<protein>
    <submittedName>
        <fullName evidence="1">Uncharacterized protein</fullName>
    </submittedName>
</protein>
<reference evidence="1 2" key="1">
    <citation type="journal article" date="2015" name="Int. J. Syst. Evol. Microbiol.">
        <title>Gemmobacter intermedius sp. nov., isolated from a white stork (Ciconia ciconia).</title>
        <authorList>
            <person name="Kampfer P."/>
            <person name="Jerzak L."/>
            <person name="Wilharm G."/>
            <person name="Golke J."/>
            <person name="Busse H.J."/>
            <person name="Glaeser S.P."/>
        </authorList>
    </citation>
    <scope>NUCLEOTIDE SEQUENCE [LARGE SCALE GENOMIC DNA]</scope>
    <source>
        <strain evidence="1 2">119/4</strain>
    </source>
</reference>
<evidence type="ECO:0000313" key="1">
    <source>
        <dbReference type="EMBL" id="RWY38524.1"/>
    </source>
</evidence>
<sequence>MKHYMYDNEVYGFPEDGSQDHLIPADAAPINQEALDDYLQSRMPPEERLASLSPVSHAQIIAALIGAGMLTETEGVAWISGALPASVEAMIAALPAEQRTIARLRAIRPFSVVPTDPLVAALAAAEGKSTEDLIAIFTSAAAL</sequence>